<reference evidence="2" key="1">
    <citation type="journal article" date="2019" name="Int. J. Syst. Evol. Microbiol.">
        <title>The Global Catalogue of Microorganisms (GCM) 10K type strain sequencing project: providing services to taxonomists for standard genome sequencing and annotation.</title>
        <authorList>
            <consortium name="The Broad Institute Genomics Platform"/>
            <consortium name="The Broad Institute Genome Sequencing Center for Infectious Disease"/>
            <person name="Wu L."/>
            <person name="Ma J."/>
        </authorList>
    </citation>
    <scope>NUCLEOTIDE SEQUENCE [LARGE SCALE GENOMIC DNA]</scope>
    <source>
        <strain evidence="2">R28</strain>
    </source>
</reference>
<proteinExistence type="predicted"/>
<dbReference type="Pfam" id="PF11213">
    <property type="entry name" value="DUF3006"/>
    <property type="match status" value="1"/>
</dbReference>
<accession>A0ABW4W3A4</accession>
<evidence type="ECO:0000313" key="2">
    <source>
        <dbReference type="Proteomes" id="UP001597383"/>
    </source>
</evidence>
<dbReference type="Proteomes" id="UP001597383">
    <property type="component" value="Unassembled WGS sequence"/>
</dbReference>
<keyword evidence="2" id="KW-1185">Reference proteome</keyword>
<dbReference type="InterPro" id="IPR021377">
    <property type="entry name" value="DUF3006"/>
</dbReference>
<name>A0ABW4W3A4_9BACI</name>
<evidence type="ECO:0000313" key="1">
    <source>
        <dbReference type="EMBL" id="MFD2044775.1"/>
    </source>
</evidence>
<comment type="caution">
    <text evidence="1">The sequence shown here is derived from an EMBL/GenBank/DDBJ whole genome shotgun (WGS) entry which is preliminary data.</text>
</comment>
<sequence>MIGVIDRFEDNNKVVILIEEINEELIVDKSTLPQGSEIDTYLNLKKQANGEITVISIDKKATKKAAQTTSNLMAKLKAKSTQSKFKK</sequence>
<gene>
    <name evidence="1" type="ORF">ACFSJF_10895</name>
</gene>
<protein>
    <submittedName>
        <fullName evidence="1">DUF3006 domain-containing protein</fullName>
    </submittedName>
</protein>
<dbReference type="RefSeq" id="WP_377555990.1">
    <property type="nucleotide sequence ID" value="NZ_JBHUHQ010000015.1"/>
</dbReference>
<organism evidence="1 2">
    <name type="scientific">Ornithinibacillus salinisoli</name>
    <dbReference type="NCBI Taxonomy" id="1848459"/>
    <lineage>
        <taxon>Bacteria</taxon>
        <taxon>Bacillati</taxon>
        <taxon>Bacillota</taxon>
        <taxon>Bacilli</taxon>
        <taxon>Bacillales</taxon>
        <taxon>Bacillaceae</taxon>
        <taxon>Ornithinibacillus</taxon>
    </lineage>
</organism>
<dbReference type="EMBL" id="JBHUHQ010000015">
    <property type="protein sequence ID" value="MFD2044775.1"/>
    <property type="molecule type" value="Genomic_DNA"/>
</dbReference>